<proteinExistence type="predicted"/>
<reference evidence="1" key="1">
    <citation type="submission" date="2022-07" db="EMBL/GenBank/DDBJ databases">
        <title>Phylogenomic reconstructions and comparative analyses of Kickxellomycotina fungi.</title>
        <authorList>
            <person name="Reynolds N.K."/>
            <person name="Stajich J.E."/>
            <person name="Barry K."/>
            <person name="Grigoriev I.V."/>
            <person name="Crous P."/>
            <person name="Smith M.E."/>
        </authorList>
    </citation>
    <scope>NUCLEOTIDE SEQUENCE</scope>
    <source>
        <strain evidence="1">Benny 63K</strain>
    </source>
</reference>
<protein>
    <submittedName>
        <fullName evidence="1">Uncharacterized protein</fullName>
    </submittedName>
</protein>
<gene>
    <name evidence="1" type="ORF">LPJ66_000826</name>
</gene>
<organism evidence="1 2">
    <name type="scientific">Kickxella alabastrina</name>
    <dbReference type="NCBI Taxonomy" id="61397"/>
    <lineage>
        <taxon>Eukaryota</taxon>
        <taxon>Fungi</taxon>
        <taxon>Fungi incertae sedis</taxon>
        <taxon>Zoopagomycota</taxon>
        <taxon>Kickxellomycotina</taxon>
        <taxon>Kickxellomycetes</taxon>
        <taxon>Kickxellales</taxon>
        <taxon>Kickxellaceae</taxon>
        <taxon>Kickxella</taxon>
    </lineage>
</organism>
<keyword evidence="2" id="KW-1185">Reference proteome</keyword>
<dbReference type="Proteomes" id="UP001150581">
    <property type="component" value="Unassembled WGS sequence"/>
</dbReference>
<accession>A0ACC1IUV4</accession>
<evidence type="ECO:0000313" key="2">
    <source>
        <dbReference type="Proteomes" id="UP001150581"/>
    </source>
</evidence>
<sequence length="128" mass="13694">MSLAILPSGNNRGNVSLTPSSVLRNAPPFDTSPGASLTKCTRGITMSDLLNLVLVVCLILRHDIKTNIQFYRRLACFGADNVDLVEHLNVPVDRIQRSLRAHRCHISCGRGCNNAAAGRGGGDSGLLV</sequence>
<dbReference type="EMBL" id="JANBPG010000030">
    <property type="protein sequence ID" value="KAJ1901366.1"/>
    <property type="molecule type" value="Genomic_DNA"/>
</dbReference>
<comment type="caution">
    <text evidence="1">The sequence shown here is derived from an EMBL/GenBank/DDBJ whole genome shotgun (WGS) entry which is preliminary data.</text>
</comment>
<name>A0ACC1IUV4_9FUNG</name>
<evidence type="ECO:0000313" key="1">
    <source>
        <dbReference type="EMBL" id="KAJ1901366.1"/>
    </source>
</evidence>